<dbReference type="GO" id="GO:0006396">
    <property type="term" value="P:RNA processing"/>
    <property type="evidence" value="ECO:0007669"/>
    <property type="project" value="TreeGrafter"/>
</dbReference>
<gene>
    <name evidence="4" type="ORF">HMPREF1624_06186</name>
</gene>
<dbReference type="GO" id="GO:0005634">
    <property type="term" value="C:nucleus"/>
    <property type="evidence" value="ECO:0007669"/>
    <property type="project" value="EnsemblFungi"/>
</dbReference>
<keyword evidence="2 3" id="KW-0040">ANK repeat</keyword>
<organism evidence="4 5">
    <name type="scientific">Sporothrix schenckii (strain ATCC 58251 / de Perez 2211183)</name>
    <name type="common">Rose-picker's disease fungus</name>
    <dbReference type="NCBI Taxonomy" id="1391915"/>
    <lineage>
        <taxon>Eukaryota</taxon>
        <taxon>Fungi</taxon>
        <taxon>Dikarya</taxon>
        <taxon>Ascomycota</taxon>
        <taxon>Pezizomycotina</taxon>
        <taxon>Sordariomycetes</taxon>
        <taxon>Sordariomycetidae</taxon>
        <taxon>Ophiostomatales</taxon>
        <taxon>Ophiostomataceae</taxon>
        <taxon>Sporothrix</taxon>
    </lineage>
</organism>
<dbReference type="Proteomes" id="UP000018087">
    <property type="component" value="Unassembled WGS sequence"/>
</dbReference>
<dbReference type="GO" id="GO:0070682">
    <property type="term" value="P:proteasome regulatory particle assembly"/>
    <property type="evidence" value="ECO:0007669"/>
    <property type="project" value="EnsemblFungi"/>
</dbReference>
<dbReference type="AlphaFoldDB" id="U7PQV2"/>
<evidence type="ECO:0000256" key="3">
    <source>
        <dbReference type="PROSITE-ProRule" id="PRU00023"/>
    </source>
</evidence>
<feature type="repeat" description="ANK" evidence="3">
    <location>
        <begin position="188"/>
        <end position="220"/>
    </location>
</feature>
<evidence type="ECO:0000256" key="2">
    <source>
        <dbReference type="ARBA" id="ARBA00023043"/>
    </source>
</evidence>
<reference evidence="5" key="1">
    <citation type="journal article" date="2014" name="Genome Announc.">
        <title>Genome sequence of the pathogenic fungus Sporothrix schenckii (ATCC 58251).</title>
        <authorList>
            <person name="Cuomo C.A."/>
            <person name="Rodriguez-Del Valle N."/>
            <person name="Perez-Sanchez L."/>
            <person name="Abouelleil A."/>
            <person name="Goldberg J."/>
            <person name="Young S."/>
            <person name="Zeng Q."/>
            <person name="Birren B.W."/>
        </authorList>
    </citation>
    <scope>NUCLEOTIDE SEQUENCE [LARGE SCALE GENOMIC DNA]</scope>
    <source>
        <strain evidence="5">ATCC 58251 / de Perez 2211183</strain>
    </source>
</reference>
<dbReference type="PROSITE" id="PS50088">
    <property type="entry name" value="ANK_REPEAT"/>
    <property type="match status" value="4"/>
</dbReference>
<dbReference type="GO" id="GO:0003723">
    <property type="term" value="F:RNA binding"/>
    <property type="evidence" value="ECO:0007669"/>
    <property type="project" value="TreeGrafter"/>
</dbReference>
<feature type="repeat" description="ANK" evidence="3">
    <location>
        <begin position="49"/>
        <end position="71"/>
    </location>
</feature>
<dbReference type="Gene3D" id="1.25.40.20">
    <property type="entry name" value="Ankyrin repeat-containing domain"/>
    <property type="match status" value="2"/>
</dbReference>
<dbReference type="InterPro" id="IPR036770">
    <property type="entry name" value="Ankyrin_rpt-contain_sf"/>
</dbReference>
<accession>U7PQV2</accession>
<dbReference type="PRINTS" id="PR01415">
    <property type="entry name" value="ANKYRIN"/>
</dbReference>
<feature type="repeat" description="ANK" evidence="3">
    <location>
        <begin position="155"/>
        <end position="187"/>
    </location>
</feature>
<keyword evidence="1" id="KW-0677">Repeat</keyword>
<name>U7PQV2_SPOS1</name>
<dbReference type="GO" id="GO:0005829">
    <property type="term" value="C:cytosol"/>
    <property type="evidence" value="ECO:0007669"/>
    <property type="project" value="EnsemblFungi"/>
</dbReference>
<dbReference type="HOGENOM" id="CLU_000134_18_2_1"/>
<dbReference type="Pfam" id="PF12796">
    <property type="entry name" value="Ank_2"/>
    <property type="match status" value="2"/>
</dbReference>
<dbReference type="PROSITE" id="PS50297">
    <property type="entry name" value="ANK_REP_REGION"/>
    <property type="match status" value="4"/>
</dbReference>
<dbReference type="eggNOG" id="KOG4412">
    <property type="taxonomic scope" value="Eukaryota"/>
</dbReference>
<dbReference type="SUPFAM" id="SSF48403">
    <property type="entry name" value="Ankyrin repeat"/>
    <property type="match status" value="1"/>
</dbReference>
<keyword evidence="5" id="KW-1185">Reference proteome</keyword>
<feature type="repeat" description="ANK" evidence="3">
    <location>
        <begin position="83"/>
        <end position="116"/>
    </location>
</feature>
<evidence type="ECO:0000256" key="1">
    <source>
        <dbReference type="ARBA" id="ARBA00022737"/>
    </source>
</evidence>
<dbReference type="InterPro" id="IPR002110">
    <property type="entry name" value="Ankyrin_rpt"/>
</dbReference>
<evidence type="ECO:0000313" key="5">
    <source>
        <dbReference type="Proteomes" id="UP000018087"/>
    </source>
</evidence>
<sequence>MADQTDRFAIHAACREGQGAQPGKSSSIVNNMKLTRAYDPKLANRKDDDGRLPIHWAASSNQLEIVRLLIQVKGFDPDVQDDSGWTPLMIAASVRDAEPVVDLLLNRGASVDEKNHNGQGEHTALHFVASKSNIDLAKKLLEGSPSASARVRDKRGQYAIHRAAAVGSTPMVTLLLKHRSPLNATDNYGQTALHHAVAEGHGDTAVALLKAGAETEKKDQSGFLALDLAPDKEVRKYIIQAAEREGIELA</sequence>
<evidence type="ECO:0000313" key="4">
    <source>
        <dbReference type="EMBL" id="ERS98013.1"/>
    </source>
</evidence>
<protein>
    <submittedName>
        <fullName evidence="4">Uncharacterized protein</fullName>
    </submittedName>
</protein>
<dbReference type="SMART" id="SM00248">
    <property type="entry name" value="ANK"/>
    <property type="match status" value="5"/>
</dbReference>
<dbReference type="STRING" id="1391915.U7PQV2"/>
<dbReference type="GO" id="GO:0004540">
    <property type="term" value="F:RNA nuclease activity"/>
    <property type="evidence" value="ECO:0007669"/>
    <property type="project" value="TreeGrafter"/>
</dbReference>
<proteinExistence type="predicted"/>
<dbReference type="PANTHER" id="PTHR24141">
    <property type="entry name" value="2-5A-DEPENDENT RIBONUCLEASE"/>
    <property type="match status" value="1"/>
</dbReference>
<dbReference type="EMBL" id="KI440847">
    <property type="protein sequence ID" value="ERS98013.1"/>
    <property type="molecule type" value="Genomic_DNA"/>
</dbReference>
<dbReference type="PANTHER" id="PTHR24141:SF1">
    <property type="entry name" value="2-5A-DEPENDENT RIBONUCLEASE"/>
    <property type="match status" value="1"/>
</dbReference>
<dbReference type="OrthoDB" id="539213at2759"/>
<dbReference type="GO" id="GO:0044183">
    <property type="term" value="F:protein folding chaperone"/>
    <property type="evidence" value="ECO:0007669"/>
    <property type="project" value="EnsemblFungi"/>
</dbReference>
<dbReference type="GO" id="GO:1904855">
    <property type="term" value="F:proteasome regulatory particle binding"/>
    <property type="evidence" value="ECO:0007669"/>
    <property type="project" value="EnsemblFungi"/>
</dbReference>